<evidence type="ECO:0000313" key="9">
    <source>
        <dbReference type="Proteomes" id="UP000242715"/>
    </source>
</evidence>
<evidence type="ECO:0000256" key="2">
    <source>
        <dbReference type="ARBA" id="ARBA00005184"/>
    </source>
</evidence>
<evidence type="ECO:0000256" key="4">
    <source>
        <dbReference type="ARBA" id="ARBA00022801"/>
    </source>
</evidence>
<dbReference type="GO" id="GO:0045490">
    <property type="term" value="P:pectin catabolic process"/>
    <property type="evidence" value="ECO:0007669"/>
    <property type="project" value="UniProtKB-UniPathway"/>
</dbReference>
<gene>
    <name evidence="8" type="ORF">TSUD_320300</name>
</gene>
<proteinExistence type="predicted"/>
<dbReference type="InterPro" id="IPR000070">
    <property type="entry name" value="Pectinesterase_cat"/>
</dbReference>
<dbReference type="GO" id="GO:0042545">
    <property type="term" value="P:cell wall modification"/>
    <property type="evidence" value="ECO:0007669"/>
    <property type="project" value="InterPro"/>
</dbReference>
<dbReference type="EMBL" id="DF973615">
    <property type="protein sequence ID" value="GAU36067.1"/>
    <property type="molecule type" value="Genomic_DNA"/>
</dbReference>
<comment type="subcellular location">
    <subcellularLocation>
        <location evidence="1">Secreted</location>
        <location evidence="1">Cell wall</location>
    </subcellularLocation>
</comment>
<evidence type="ECO:0000313" key="8">
    <source>
        <dbReference type="EMBL" id="GAU36067.1"/>
    </source>
</evidence>
<keyword evidence="9" id="KW-1185">Reference proteome</keyword>
<comment type="pathway">
    <text evidence="2">Glycan metabolism; pectin degradation; 2-dehydro-3-deoxy-D-gluconate from pectin: step 1/5.</text>
</comment>
<evidence type="ECO:0000256" key="6">
    <source>
        <dbReference type="SAM" id="SignalP"/>
    </source>
</evidence>
<evidence type="ECO:0000256" key="3">
    <source>
        <dbReference type="ARBA" id="ARBA00022512"/>
    </source>
</evidence>
<protein>
    <recommendedName>
        <fullName evidence="7">Pectinesterase catalytic domain-containing protein</fullName>
    </recommendedName>
</protein>
<feature type="chain" id="PRO_5016444396" description="Pectinesterase catalytic domain-containing protein" evidence="6">
    <location>
        <begin position="33"/>
        <end position="193"/>
    </location>
</feature>
<evidence type="ECO:0000256" key="1">
    <source>
        <dbReference type="ARBA" id="ARBA00004191"/>
    </source>
</evidence>
<accession>A0A2Z6P0V5</accession>
<dbReference type="PANTHER" id="PTHR31707">
    <property type="entry name" value="PECTINESTERASE"/>
    <property type="match status" value="1"/>
</dbReference>
<keyword evidence="5" id="KW-0063">Aspartyl esterase</keyword>
<dbReference type="AlphaFoldDB" id="A0A2Z6P0V5"/>
<evidence type="ECO:0000259" key="7">
    <source>
        <dbReference type="Pfam" id="PF01095"/>
    </source>
</evidence>
<name>A0A2Z6P0V5_TRISU</name>
<dbReference type="GO" id="GO:0030599">
    <property type="term" value="F:pectinesterase activity"/>
    <property type="evidence" value="ECO:0007669"/>
    <property type="project" value="InterPro"/>
</dbReference>
<keyword evidence="6" id="KW-0732">Signal</keyword>
<keyword evidence="3" id="KW-0134">Cell wall</keyword>
<dbReference type="InterPro" id="IPR012334">
    <property type="entry name" value="Pectin_lyas_fold"/>
</dbReference>
<dbReference type="OrthoDB" id="2019149at2759"/>
<keyword evidence="4" id="KW-0378">Hydrolase</keyword>
<dbReference type="Proteomes" id="UP000242715">
    <property type="component" value="Unassembled WGS sequence"/>
</dbReference>
<dbReference type="SUPFAM" id="SSF51126">
    <property type="entry name" value="Pectin lyase-like"/>
    <property type="match status" value="1"/>
</dbReference>
<dbReference type="Gene3D" id="2.160.20.10">
    <property type="entry name" value="Single-stranded right-handed beta-helix, Pectin lyase-like"/>
    <property type="match status" value="1"/>
</dbReference>
<dbReference type="UniPathway" id="UPA00545">
    <property type="reaction ID" value="UER00823"/>
</dbReference>
<keyword evidence="3" id="KW-0964">Secreted</keyword>
<dbReference type="Pfam" id="PF01095">
    <property type="entry name" value="Pectinesterase"/>
    <property type="match status" value="1"/>
</dbReference>
<sequence>MGAHNNVGCDQRFALLGISSILLVAMIGTVAGQQNSVEMLCQSTQYQETCHKSLEKAPSVNGANFIAKDVGFENTAGSDKRQALALRVTADQAIIYNCQIDGYQATLMAESQRQFFRDCSVSGTVDMIFGDAFGVFQNCKLTIRKPADDLENQNCNVAANGRTKSDSASGNIWLQVILLVGIFSLSSSSFNLF</sequence>
<evidence type="ECO:0000256" key="5">
    <source>
        <dbReference type="ARBA" id="ARBA00023085"/>
    </source>
</evidence>
<reference evidence="9" key="1">
    <citation type="journal article" date="2017" name="Front. Plant Sci.">
        <title>Climate Clever Clovers: New Paradigm to Reduce the Environmental Footprint of Ruminants by Breeding Low Methanogenic Forages Utilizing Haplotype Variation.</title>
        <authorList>
            <person name="Kaur P."/>
            <person name="Appels R."/>
            <person name="Bayer P.E."/>
            <person name="Keeble-Gagnere G."/>
            <person name="Wang J."/>
            <person name="Hirakawa H."/>
            <person name="Shirasawa K."/>
            <person name="Vercoe P."/>
            <person name="Stefanova K."/>
            <person name="Durmic Z."/>
            <person name="Nichols P."/>
            <person name="Revell C."/>
            <person name="Isobe S.N."/>
            <person name="Edwards D."/>
            <person name="Erskine W."/>
        </authorList>
    </citation>
    <scope>NUCLEOTIDE SEQUENCE [LARGE SCALE GENOMIC DNA]</scope>
    <source>
        <strain evidence="9">cv. Daliak</strain>
    </source>
</reference>
<feature type="signal peptide" evidence="6">
    <location>
        <begin position="1"/>
        <end position="32"/>
    </location>
</feature>
<feature type="domain" description="Pectinesterase catalytic" evidence="7">
    <location>
        <begin position="56"/>
        <end position="172"/>
    </location>
</feature>
<dbReference type="InterPro" id="IPR011050">
    <property type="entry name" value="Pectin_lyase_fold/virulence"/>
</dbReference>
<organism evidence="8 9">
    <name type="scientific">Trifolium subterraneum</name>
    <name type="common">Subterranean clover</name>
    <dbReference type="NCBI Taxonomy" id="3900"/>
    <lineage>
        <taxon>Eukaryota</taxon>
        <taxon>Viridiplantae</taxon>
        <taxon>Streptophyta</taxon>
        <taxon>Embryophyta</taxon>
        <taxon>Tracheophyta</taxon>
        <taxon>Spermatophyta</taxon>
        <taxon>Magnoliopsida</taxon>
        <taxon>eudicotyledons</taxon>
        <taxon>Gunneridae</taxon>
        <taxon>Pentapetalae</taxon>
        <taxon>rosids</taxon>
        <taxon>fabids</taxon>
        <taxon>Fabales</taxon>
        <taxon>Fabaceae</taxon>
        <taxon>Papilionoideae</taxon>
        <taxon>50 kb inversion clade</taxon>
        <taxon>NPAAA clade</taxon>
        <taxon>Hologalegina</taxon>
        <taxon>IRL clade</taxon>
        <taxon>Trifolieae</taxon>
        <taxon>Trifolium</taxon>
    </lineage>
</organism>